<keyword evidence="4" id="KW-1185">Reference proteome</keyword>
<reference evidence="3" key="1">
    <citation type="submission" date="2021-12" db="EMBL/GenBank/DDBJ databases">
        <title>Prjna785345.</title>
        <authorList>
            <person name="Rujirawat T."/>
            <person name="Krajaejun T."/>
        </authorList>
    </citation>
    <scope>NUCLEOTIDE SEQUENCE</scope>
    <source>
        <strain evidence="3">Pi057C3</strain>
    </source>
</reference>
<dbReference type="InterPro" id="IPR018946">
    <property type="entry name" value="PhoD-like_MPP"/>
</dbReference>
<dbReference type="InterPro" id="IPR038607">
    <property type="entry name" value="PhoD-like_sf"/>
</dbReference>
<keyword evidence="1" id="KW-0472">Membrane</keyword>
<dbReference type="PANTHER" id="PTHR33987:SF1">
    <property type="entry name" value="CALCINEURIN-LIKE METALLO-PHOSPHOESTERASE SUPERFAMILY PROTEIN"/>
    <property type="match status" value="1"/>
</dbReference>
<keyword evidence="1" id="KW-1133">Transmembrane helix</keyword>
<gene>
    <name evidence="3" type="ORF">P43SY_009725</name>
</gene>
<evidence type="ECO:0000256" key="1">
    <source>
        <dbReference type="SAM" id="Phobius"/>
    </source>
</evidence>
<proteinExistence type="predicted"/>
<dbReference type="SUPFAM" id="SSF56300">
    <property type="entry name" value="Metallo-dependent phosphatases"/>
    <property type="match status" value="1"/>
</dbReference>
<dbReference type="Pfam" id="PF09423">
    <property type="entry name" value="PhoD"/>
    <property type="match status" value="1"/>
</dbReference>
<dbReference type="InterPro" id="IPR029052">
    <property type="entry name" value="Metallo-depent_PP-like"/>
</dbReference>
<evidence type="ECO:0000313" key="4">
    <source>
        <dbReference type="Proteomes" id="UP001209570"/>
    </source>
</evidence>
<feature type="transmembrane region" description="Helical" evidence="1">
    <location>
        <begin position="388"/>
        <end position="416"/>
    </location>
</feature>
<sequence length="439" mass="49593">MEVANNGVFSGIGGAPAALSGLNAPLERLAFGSCNHQARDQPLCDPQLWIWMGDAIYGDYKALNELQTYLPPFPVFRDAPPDMLISKYTMQLEHPDYALFRQRVPIIGVWDDHDYGRNDGDKTYAYRAQSQEIFLDFLAEPIESTRRQQEGVYAAYTFGAGAQSVKVILLDVRYNKDPYGMINGDFLGDTQWAWLEQELRSSTAAFNLLVSGVQVLPADRFFGGENWHRFPKQRQRLLDLILTSNARGVLLMSGDVHFAELNQVACNDYKNILTEVTSSGMTHSWDKTSPWQSIMAMLFRSANAVLPWDYRPHHGAYYGLRNFGEIQFDWHAAPQPIAQIKIRGEDGSVKLAYNLSSHYLDQDAIEHPSERCAAIHESNVAITMVRRLFMLGVVGLLLGGVLGALAATAALIYLVFKRSFFYMMRQQRTLFDDGYTKFD</sequence>
<dbReference type="EMBL" id="JAKCXM010000095">
    <property type="protein sequence ID" value="KAJ0402781.1"/>
    <property type="molecule type" value="Genomic_DNA"/>
</dbReference>
<organism evidence="3 4">
    <name type="scientific">Pythium insidiosum</name>
    <name type="common">Pythiosis disease agent</name>
    <dbReference type="NCBI Taxonomy" id="114742"/>
    <lineage>
        <taxon>Eukaryota</taxon>
        <taxon>Sar</taxon>
        <taxon>Stramenopiles</taxon>
        <taxon>Oomycota</taxon>
        <taxon>Peronosporomycetes</taxon>
        <taxon>Pythiales</taxon>
        <taxon>Pythiaceae</taxon>
        <taxon>Pythium</taxon>
    </lineage>
</organism>
<dbReference type="AlphaFoldDB" id="A0AAD5LLL1"/>
<comment type="caution">
    <text evidence="3">The sequence shown here is derived from an EMBL/GenBank/DDBJ whole genome shotgun (WGS) entry which is preliminary data.</text>
</comment>
<accession>A0AAD5LLL1</accession>
<evidence type="ECO:0000313" key="3">
    <source>
        <dbReference type="EMBL" id="KAJ0402781.1"/>
    </source>
</evidence>
<dbReference type="PANTHER" id="PTHR33987">
    <property type="entry name" value="CALCINEURIN-LIKE METALLO-PHOSPHOESTERASE SUPERFAMILY PROTEIN"/>
    <property type="match status" value="1"/>
</dbReference>
<dbReference type="CDD" id="cd07389">
    <property type="entry name" value="MPP_PhoD"/>
    <property type="match status" value="1"/>
</dbReference>
<feature type="domain" description="PhoD-like phosphatase metallophosphatase" evidence="2">
    <location>
        <begin position="31"/>
        <end position="309"/>
    </location>
</feature>
<dbReference type="Gene3D" id="3.60.21.70">
    <property type="entry name" value="PhoD-like phosphatase"/>
    <property type="match status" value="1"/>
</dbReference>
<protein>
    <recommendedName>
        <fullName evidence="2">PhoD-like phosphatase metallophosphatase domain-containing protein</fullName>
    </recommendedName>
</protein>
<evidence type="ECO:0000259" key="2">
    <source>
        <dbReference type="Pfam" id="PF09423"/>
    </source>
</evidence>
<keyword evidence="1" id="KW-0812">Transmembrane</keyword>
<name>A0AAD5LLL1_PYTIN</name>
<dbReference type="Proteomes" id="UP001209570">
    <property type="component" value="Unassembled WGS sequence"/>
</dbReference>